<keyword evidence="8" id="KW-1185">Reference proteome</keyword>
<dbReference type="Pfam" id="PF00658">
    <property type="entry name" value="MLLE"/>
    <property type="match status" value="1"/>
</dbReference>
<dbReference type="FunFam" id="1.10.1900.10:FF:000009">
    <property type="entry name" value="Polyadenylate-binding protein"/>
    <property type="match status" value="1"/>
</dbReference>
<dbReference type="CDD" id="cd12379">
    <property type="entry name" value="RRM2_I_PABPs"/>
    <property type="match status" value="1"/>
</dbReference>
<dbReference type="SMART" id="SM00360">
    <property type="entry name" value="RRM"/>
    <property type="match status" value="4"/>
</dbReference>
<keyword evidence="3 4" id="KW-0694">RNA-binding</keyword>
<evidence type="ECO:0000313" key="9">
    <source>
        <dbReference type="WBParaSite" id="PSAMB.scaffold121size75511.g2317.t1"/>
    </source>
</evidence>
<dbReference type="WBParaSite" id="PSAMB.scaffold121size75511.g2317.t1">
    <property type="protein sequence ID" value="PSAMB.scaffold121size75511.g2317.t1"/>
    <property type="gene ID" value="PSAMB.scaffold121size75511.g2317"/>
</dbReference>
<dbReference type="PANTHER" id="PTHR24012">
    <property type="entry name" value="RNA BINDING PROTEIN"/>
    <property type="match status" value="1"/>
</dbReference>
<protein>
    <recommendedName>
        <fullName evidence="5">Polyadenylate-binding protein</fullName>
        <shortName evidence="5">PABP</shortName>
    </recommendedName>
</protein>
<feature type="domain" description="RRM" evidence="6">
    <location>
        <begin position="200"/>
        <end position="279"/>
    </location>
</feature>
<dbReference type="Proteomes" id="UP000887566">
    <property type="component" value="Unplaced"/>
</dbReference>
<feature type="domain" description="RRM" evidence="6">
    <location>
        <begin position="107"/>
        <end position="184"/>
    </location>
</feature>
<dbReference type="CDD" id="cd12380">
    <property type="entry name" value="RRM3_I_PABPs"/>
    <property type="match status" value="1"/>
</dbReference>
<dbReference type="CDD" id="cd12381">
    <property type="entry name" value="RRM4_I_PABPs"/>
    <property type="match status" value="1"/>
</dbReference>
<keyword evidence="5" id="KW-0963">Cytoplasm</keyword>
<evidence type="ECO:0000313" key="8">
    <source>
        <dbReference type="Proteomes" id="UP000887566"/>
    </source>
</evidence>
<dbReference type="PROSITE" id="PS51309">
    <property type="entry name" value="PABC"/>
    <property type="match status" value="1"/>
</dbReference>
<feature type="domain" description="RRM" evidence="6">
    <location>
        <begin position="305"/>
        <end position="382"/>
    </location>
</feature>
<feature type="domain" description="RRM" evidence="6">
    <location>
        <begin position="19"/>
        <end position="97"/>
    </location>
</feature>
<evidence type="ECO:0000256" key="3">
    <source>
        <dbReference type="ARBA" id="ARBA00022884"/>
    </source>
</evidence>
<dbReference type="AlphaFoldDB" id="A0A914USC5"/>
<dbReference type="GO" id="GO:0003723">
    <property type="term" value="F:RNA binding"/>
    <property type="evidence" value="ECO:0007669"/>
    <property type="project" value="UniProtKB-UniRule"/>
</dbReference>
<evidence type="ECO:0000256" key="1">
    <source>
        <dbReference type="ARBA" id="ARBA00008557"/>
    </source>
</evidence>
<dbReference type="NCBIfam" id="TIGR01628">
    <property type="entry name" value="PABP-1234"/>
    <property type="match status" value="1"/>
</dbReference>
<dbReference type="FunFam" id="3.30.70.330:FF:000649">
    <property type="entry name" value="Polyadenylate-binding protein"/>
    <property type="match status" value="1"/>
</dbReference>
<proteinExistence type="inferred from homology"/>
<dbReference type="InterPro" id="IPR034364">
    <property type="entry name" value="PABP_RRM1"/>
</dbReference>
<dbReference type="FunFam" id="3.30.70.330:FF:000091">
    <property type="entry name" value="Polyadenylate-binding protein"/>
    <property type="match status" value="1"/>
</dbReference>
<dbReference type="InterPro" id="IPR035979">
    <property type="entry name" value="RBD_domain_sf"/>
</dbReference>
<name>A0A914USC5_9BILA</name>
<dbReference type="InterPro" id="IPR036053">
    <property type="entry name" value="PABP-dom"/>
</dbReference>
<dbReference type="Gene3D" id="1.10.1900.10">
    <property type="entry name" value="c-terminal domain of poly(a) binding protein"/>
    <property type="match status" value="1"/>
</dbReference>
<dbReference type="PROSITE" id="PS50102">
    <property type="entry name" value="RRM"/>
    <property type="match status" value="4"/>
</dbReference>
<evidence type="ECO:0000259" key="7">
    <source>
        <dbReference type="PROSITE" id="PS51309"/>
    </source>
</evidence>
<dbReference type="Gene3D" id="3.30.70.330">
    <property type="match status" value="4"/>
</dbReference>
<dbReference type="CDD" id="cd12378">
    <property type="entry name" value="RRM1_I_PABPs"/>
    <property type="match status" value="1"/>
</dbReference>
<dbReference type="Pfam" id="PF00076">
    <property type="entry name" value="RRM_1"/>
    <property type="match status" value="4"/>
</dbReference>
<evidence type="ECO:0000256" key="4">
    <source>
        <dbReference type="PROSITE-ProRule" id="PRU00176"/>
    </source>
</evidence>
<dbReference type="InterPro" id="IPR045305">
    <property type="entry name" value="RRM2_I_PABPs"/>
</dbReference>
<comment type="similarity">
    <text evidence="1 5">Belongs to the polyadenylate-binding protein type-1 family.</text>
</comment>
<organism evidence="8 9">
    <name type="scientific">Plectus sambesii</name>
    <dbReference type="NCBI Taxonomy" id="2011161"/>
    <lineage>
        <taxon>Eukaryota</taxon>
        <taxon>Metazoa</taxon>
        <taxon>Ecdysozoa</taxon>
        <taxon>Nematoda</taxon>
        <taxon>Chromadorea</taxon>
        <taxon>Plectida</taxon>
        <taxon>Plectina</taxon>
        <taxon>Plectoidea</taxon>
        <taxon>Plectidae</taxon>
        <taxon>Plectus</taxon>
    </lineage>
</organism>
<dbReference type="SUPFAM" id="SSF63570">
    <property type="entry name" value="PABC (PABP) domain"/>
    <property type="match status" value="1"/>
</dbReference>
<dbReference type="SMART" id="SM00517">
    <property type="entry name" value="PolyA"/>
    <property type="match status" value="1"/>
</dbReference>
<evidence type="ECO:0000256" key="5">
    <source>
        <dbReference type="RuleBase" id="RU362004"/>
    </source>
</evidence>
<dbReference type="FunFam" id="3.30.70.330:FF:000021">
    <property type="entry name" value="Polyadenylate-binding protein"/>
    <property type="match status" value="1"/>
</dbReference>
<feature type="domain" description="PABC" evidence="7">
    <location>
        <begin position="585"/>
        <end position="663"/>
    </location>
</feature>
<comment type="subcellular location">
    <subcellularLocation>
        <location evidence="5">Cytoplasm</location>
    </subcellularLocation>
</comment>
<accession>A0A914USC5</accession>
<dbReference type="SUPFAM" id="SSF54928">
    <property type="entry name" value="RNA-binding domain, RBD"/>
    <property type="match status" value="2"/>
</dbReference>
<dbReference type="InterPro" id="IPR000504">
    <property type="entry name" value="RRM_dom"/>
</dbReference>
<dbReference type="FunFam" id="3.30.70.330:FF:000003">
    <property type="entry name" value="Polyadenylate-binding protein"/>
    <property type="match status" value="1"/>
</dbReference>
<dbReference type="InterPro" id="IPR002004">
    <property type="entry name" value="PABP_HYD_C"/>
</dbReference>
<dbReference type="InterPro" id="IPR012677">
    <property type="entry name" value="Nucleotide-bd_a/b_plait_sf"/>
</dbReference>
<dbReference type="InterPro" id="IPR006515">
    <property type="entry name" value="PABP_1234"/>
</dbReference>
<reference evidence="9" key="1">
    <citation type="submission" date="2022-11" db="UniProtKB">
        <authorList>
            <consortium name="WormBaseParasite"/>
        </authorList>
    </citation>
    <scope>IDENTIFICATION</scope>
</reference>
<dbReference type="GO" id="GO:0005737">
    <property type="term" value="C:cytoplasm"/>
    <property type="evidence" value="ECO:0007669"/>
    <property type="project" value="UniProtKB-SubCell"/>
</dbReference>
<evidence type="ECO:0000259" key="6">
    <source>
        <dbReference type="PROSITE" id="PS50102"/>
    </source>
</evidence>
<keyword evidence="2" id="KW-0677">Repeat</keyword>
<evidence type="ECO:0000256" key="2">
    <source>
        <dbReference type="ARBA" id="ARBA00022737"/>
    </source>
</evidence>
<comment type="function">
    <text evidence="5">Binds the poly(A) tail of mRNA.</text>
</comment>
<sequence length="668" mass="73865">MAASTVAPAGGMTPSYPMASLYVGDLQPDVTEAMLFEKFSSAGPVLSIRVCRDAITRRSLGYAYVNFQQPADAERALDTMNFDVVYGKPIRIMWSQRDPAMRRSGAGNIFIKNLDKSIDNKAIYDTFSTFGNILSCKVANDDEASSKGYGFVHFETEEAAQKAIEKVNGMLLQGKKVFVGKFQPRAARMREMGESARRFTNVFVKNFGEELDREKMEKLFGQYGKISSCVVMTDSEGKSKGFGFVAFEEPEDAEKAVNAMHEQELPGTERKLFVTRAQKKSERQAELKRKYEQQKVERMQRYQGVNLYVKNLDDTVDDEGLRGHFESYGVITSAKVMSDENGRSKGFGFVCFSQPDEATKAVTEMNGKIIATKPLYVALAQRKEDRKAQLASQYMQRLASIRMHNAGALPGTMYTPGSGGFFVSSAAAAMQNQRAAFMPAATMPATMRGTAPRWNTLGGAAANFNAAPRGAVQSPYMVQSQGYGAARGPRPAGPGGVMRPQTMQQYQAAGARVGAQQQQRMPGMVQQQRPQQQPMMQQQRMQSAPQGMVPNAQQMYKYGVPRNAQPNQPQQYVAQPQAGIVVQGQEPLTAHMLAQAQPQEQKQMLGERIFPLIERMYNGQESGKITGMLLEMDNSELLMMLESDELLRSKVNEAVAVLQSSKHTDGSM</sequence>